<evidence type="ECO:0000313" key="2">
    <source>
        <dbReference type="EMBL" id="WAI02172.1"/>
    </source>
</evidence>
<sequence length="222" mass="23785">MAPIEIHPVRLGIANAYLVRQDGTILVDTGEPGSEEAILDAAESLGIAPGDIRLILLTHGHGDHAGSACALRKMTGAKVAIHRDDAGKLRNGHQGPLRATCITGRVLGLLFNTEKKARYPPLEPDILITDTLDLRDYGIDGTVIPTPGHTPGSVSVILDNGEAIVGDLIFPSVPSEKPCMPFWADTPHEVKKSIGTIRARRLQKVYTGHGGPFTGEEIEKMR</sequence>
<dbReference type="SUPFAM" id="SSF56281">
    <property type="entry name" value="Metallo-hydrolase/oxidoreductase"/>
    <property type="match status" value="1"/>
</dbReference>
<dbReference type="InterPro" id="IPR036866">
    <property type="entry name" value="RibonucZ/Hydroxyglut_hydro"/>
</dbReference>
<dbReference type="AlphaFoldDB" id="A0A9X9T9J9"/>
<dbReference type="CDD" id="cd07721">
    <property type="entry name" value="yflN-like_MBL-fold"/>
    <property type="match status" value="1"/>
</dbReference>
<dbReference type="InterPro" id="IPR001279">
    <property type="entry name" value="Metallo-B-lactamas"/>
</dbReference>
<name>A0A9X9T9J9_METOG</name>
<dbReference type="Proteomes" id="UP001163096">
    <property type="component" value="Chromosome"/>
</dbReference>
<dbReference type="SMART" id="SM00849">
    <property type="entry name" value="Lactamase_B"/>
    <property type="match status" value="1"/>
</dbReference>
<organism evidence="2 3">
    <name type="scientific">Methanogenium organophilum</name>
    <dbReference type="NCBI Taxonomy" id="2199"/>
    <lineage>
        <taxon>Archaea</taxon>
        <taxon>Methanobacteriati</taxon>
        <taxon>Methanobacteriota</taxon>
        <taxon>Stenosarchaea group</taxon>
        <taxon>Methanomicrobia</taxon>
        <taxon>Methanomicrobiales</taxon>
        <taxon>Methanomicrobiaceae</taxon>
        <taxon>Methanogenium</taxon>
    </lineage>
</organism>
<keyword evidence="3" id="KW-1185">Reference proteome</keyword>
<reference evidence="2" key="1">
    <citation type="submission" date="2022-11" db="EMBL/GenBank/DDBJ databases">
        <title>Complete genome sequence of Methanogenium organophilum DSM 3596.</title>
        <authorList>
            <person name="Chen S.-C."/>
            <person name="Lai S.-J."/>
            <person name="You Y.-T."/>
        </authorList>
    </citation>
    <scope>NUCLEOTIDE SEQUENCE</scope>
    <source>
        <strain evidence="2">DSM 3596</strain>
    </source>
</reference>
<protein>
    <submittedName>
        <fullName evidence="2">MBL fold metallo-hydrolase</fullName>
    </submittedName>
</protein>
<proteinExistence type="predicted"/>
<dbReference type="InterPro" id="IPR050855">
    <property type="entry name" value="NDM-1-like"/>
</dbReference>
<accession>A0A9X9T9J9</accession>
<dbReference type="RefSeq" id="WP_268187450.1">
    <property type="nucleotide sequence ID" value="NZ_CP113361.1"/>
</dbReference>
<dbReference type="GeneID" id="76834373"/>
<evidence type="ECO:0000313" key="3">
    <source>
        <dbReference type="Proteomes" id="UP001163096"/>
    </source>
</evidence>
<feature type="domain" description="Metallo-beta-lactamase" evidence="1">
    <location>
        <begin position="13"/>
        <end position="209"/>
    </location>
</feature>
<dbReference type="KEGG" id="mou:OU421_04685"/>
<dbReference type="Gene3D" id="3.60.15.10">
    <property type="entry name" value="Ribonuclease Z/Hydroxyacylglutathione hydrolase-like"/>
    <property type="match status" value="1"/>
</dbReference>
<evidence type="ECO:0000259" key="1">
    <source>
        <dbReference type="SMART" id="SM00849"/>
    </source>
</evidence>
<dbReference type="EMBL" id="CP113361">
    <property type="protein sequence ID" value="WAI02172.1"/>
    <property type="molecule type" value="Genomic_DNA"/>
</dbReference>
<dbReference type="Pfam" id="PF00753">
    <property type="entry name" value="Lactamase_B"/>
    <property type="match status" value="1"/>
</dbReference>
<gene>
    <name evidence="2" type="ORF">OU421_04685</name>
</gene>
<dbReference type="PANTHER" id="PTHR42951:SF17">
    <property type="entry name" value="METALLO-BETA-LACTAMASE DOMAIN-CONTAINING PROTEIN"/>
    <property type="match status" value="1"/>
</dbReference>
<dbReference type="PANTHER" id="PTHR42951">
    <property type="entry name" value="METALLO-BETA-LACTAMASE DOMAIN-CONTAINING"/>
    <property type="match status" value="1"/>
</dbReference>